<feature type="domain" description="Glycoside hydrolase family 5" evidence="7">
    <location>
        <begin position="74"/>
        <end position="366"/>
    </location>
</feature>
<evidence type="ECO:0000256" key="4">
    <source>
        <dbReference type="RuleBase" id="RU361153"/>
    </source>
</evidence>
<dbReference type="InterPro" id="IPR041036">
    <property type="entry name" value="GH5_C"/>
</dbReference>
<proteinExistence type="inferred from homology"/>
<keyword evidence="3 4" id="KW-0326">Glycosidase</keyword>
<dbReference type="PROSITE" id="PS51257">
    <property type="entry name" value="PROKAR_LIPOPROTEIN"/>
    <property type="match status" value="1"/>
</dbReference>
<keyword evidence="2 4" id="KW-0378">Hydrolase</keyword>
<feature type="chain" id="PRO_5017959293" evidence="6">
    <location>
        <begin position="29"/>
        <end position="529"/>
    </location>
</feature>
<dbReference type="GO" id="GO:0004553">
    <property type="term" value="F:hydrolase activity, hydrolyzing O-glycosyl compounds"/>
    <property type="evidence" value="ECO:0007669"/>
    <property type="project" value="InterPro"/>
</dbReference>
<evidence type="ECO:0000256" key="1">
    <source>
        <dbReference type="ARBA" id="ARBA00005641"/>
    </source>
</evidence>
<keyword evidence="10" id="KW-1185">Reference proteome</keyword>
<feature type="compositionally biased region" description="Gly residues" evidence="5">
    <location>
        <begin position="497"/>
        <end position="513"/>
    </location>
</feature>
<dbReference type="EMBL" id="RFFH01000011">
    <property type="protein sequence ID" value="RMI30127.1"/>
    <property type="molecule type" value="Genomic_DNA"/>
</dbReference>
<dbReference type="GO" id="GO:0016042">
    <property type="term" value="P:lipid catabolic process"/>
    <property type="evidence" value="ECO:0007669"/>
    <property type="project" value="UniProtKB-ARBA"/>
</dbReference>
<feature type="compositionally biased region" description="Low complexity" evidence="5">
    <location>
        <begin position="514"/>
        <end position="529"/>
    </location>
</feature>
<name>A0A3M2KX57_9NOCA</name>
<feature type="region of interest" description="Disordered" evidence="5">
    <location>
        <begin position="497"/>
        <end position="529"/>
    </location>
</feature>
<dbReference type="PANTHER" id="PTHR31308">
    <property type="match status" value="1"/>
</dbReference>
<dbReference type="AlphaFoldDB" id="A0A3M2KX57"/>
<dbReference type="InterPro" id="IPR017853">
    <property type="entry name" value="GH"/>
</dbReference>
<dbReference type="PANTHER" id="PTHR31308:SF3">
    <property type="entry name" value="ENDOGLYCOCERAMIDASE"/>
    <property type="match status" value="1"/>
</dbReference>
<sequence length="529" mass="55277">MKRISRWIGALPAVIGCVLAISAPPATAAPDDLGALHVAGSQFVDRYGRVVLLHGVNNVDKNPPYLQAGDGVTVTAQDAELLARHGFDSVRLGVTFEALMPTPGVVDTAYLDRVAAIVDMLAQYGIHTVLDNHQDGLSPIWGGDGFPAWSLTSRPGPGEQNPGFPMYYLMPSNLAGWDEVWNNSHGVLDQLGIALGALADRVRGHAGALGIELLNEPWPGSAFLSCYPNGCPDFDAKYQADMQKLTDAVRARNAELTVLWEPNVTWNETMPTDLGTNPSITSPGIAFAPHDYCIPSQLAIYDGLPAALSGLCSLQQGKTWANIDAFTKRVGIPTLVTEFGDGDDSVLPNTLTHADDRFVGWQYWQYTTVFGSGPRVDPFLGPLGRQVVRTYPQATSGTPGRMVFDPATGDFAYRYTPHATGKPTEIYVSDVHYPNGYRVRVDGGTVTSPAGARTVTVEATGSGPVTVYINRPGSAGATLPAGVFDPGSATAVTGSAGVGTGSAGSSAGLGTGSVGSAADSAAGSSNSAG</sequence>
<dbReference type="Gene3D" id="3.20.20.80">
    <property type="entry name" value="Glycosidases"/>
    <property type="match status" value="1"/>
</dbReference>
<comment type="caution">
    <text evidence="9">The sequence shown here is derived from an EMBL/GenBank/DDBJ whole genome shotgun (WGS) entry which is preliminary data.</text>
</comment>
<dbReference type="InterPro" id="IPR052066">
    <property type="entry name" value="Glycosphingolipid_Hydrolases"/>
</dbReference>
<accession>A0A3M2KX57</accession>
<dbReference type="OrthoDB" id="4771662at2"/>
<dbReference type="Pfam" id="PF18564">
    <property type="entry name" value="Glyco_hydro_5_C"/>
    <property type="match status" value="1"/>
</dbReference>
<evidence type="ECO:0000256" key="2">
    <source>
        <dbReference type="ARBA" id="ARBA00022801"/>
    </source>
</evidence>
<evidence type="ECO:0000313" key="9">
    <source>
        <dbReference type="EMBL" id="RMI30127.1"/>
    </source>
</evidence>
<comment type="similarity">
    <text evidence="1 4">Belongs to the glycosyl hydrolase 5 (cellulase A) family.</text>
</comment>
<dbReference type="Proteomes" id="UP000279275">
    <property type="component" value="Unassembled WGS sequence"/>
</dbReference>
<evidence type="ECO:0000259" key="7">
    <source>
        <dbReference type="Pfam" id="PF00150"/>
    </source>
</evidence>
<evidence type="ECO:0000256" key="5">
    <source>
        <dbReference type="SAM" id="MobiDB-lite"/>
    </source>
</evidence>
<organism evidence="9 10">
    <name type="scientific">Nocardia stercoris</name>
    <dbReference type="NCBI Taxonomy" id="2483361"/>
    <lineage>
        <taxon>Bacteria</taxon>
        <taxon>Bacillati</taxon>
        <taxon>Actinomycetota</taxon>
        <taxon>Actinomycetes</taxon>
        <taxon>Mycobacteriales</taxon>
        <taxon>Nocardiaceae</taxon>
        <taxon>Nocardia</taxon>
    </lineage>
</organism>
<reference evidence="9 10" key="1">
    <citation type="submission" date="2018-10" db="EMBL/GenBank/DDBJ databases">
        <title>Isolation from cow dung.</title>
        <authorList>
            <person name="Ling L."/>
        </authorList>
    </citation>
    <scope>NUCLEOTIDE SEQUENCE [LARGE SCALE GENOMIC DNA]</scope>
    <source>
        <strain evidence="9 10">NEAU-LL90</strain>
    </source>
</reference>
<dbReference type="Pfam" id="PF00150">
    <property type="entry name" value="Cellulase"/>
    <property type="match status" value="1"/>
</dbReference>
<evidence type="ECO:0000313" key="10">
    <source>
        <dbReference type="Proteomes" id="UP000279275"/>
    </source>
</evidence>
<dbReference type="GO" id="GO:0000272">
    <property type="term" value="P:polysaccharide catabolic process"/>
    <property type="evidence" value="ECO:0007669"/>
    <property type="project" value="InterPro"/>
</dbReference>
<evidence type="ECO:0000256" key="3">
    <source>
        <dbReference type="ARBA" id="ARBA00023295"/>
    </source>
</evidence>
<evidence type="ECO:0000256" key="6">
    <source>
        <dbReference type="SAM" id="SignalP"/>
    </source>
</evidence>
<feature type="domain" description="Glycoside hydrolase family 5 C-terminal" evidence="8">
    <location>
        <begin position="389"/>
        <end position="460"/>
    </location>
</feature>
<dbReference type="SUPFAM" id="SSF51445">
    <property type="entry name" value="(Trans)glycosidases"/>
    <property type="match status" value="1"/>
</dbReference>
<keyword evidence="6" id="KW-0732">Signal</keyword>
<gene>
    <name evidence="9" type="ORF">EBN03_23165</name>
</gene>
<dbReference type="RefSeq" id="WP_122190199.1">
    <property type="nucleotide sequence ID" value="NZ_RFFH01000011.1"/>
</dbReference>
<protein>
    <submittedName>
        <fullName evidence="9">Endoglycoceramidase</fullName>
    </submittedName>
</protein>
<feature type="signal peptide" evidence="6">
    <location>
        <begin position="1"/>
        <end position="28"/>
    </location>
</feature>
<dbReference type="GO" id="GO:1901136">
    <property type="term" value="P:carbohydrate derivative catabolic process"/>
    <property type="evidence" value="ECO:0007669"/>
    <property type="project" value="UniProtKB-ARBA"/>
</dbReference>
<dbReference type="Gene3D" id="2.60.40.1180">
    <property type="entry name" value="Golgi alpha-mannosidase II"/>
    <property type="match status" value="1"/>
</dbReference>
<dbReference type="InterPro" id="IPR001547">
    <property type="entry name" value="Glyco_hydro_5"/>
</dbReference>
<dbReference type="InterPro" id="IPR013780">
    <property type="entry name" value="Glyco_hydro_b"/>
</dbReference>
<evidence type="ECO:0000259" key="8">
    <source>
        <dbReference type="Pfam" id="PF18564"/>
    </source>
</evidence>